<dbReference type="InterPro" id="IPR011989">
    <property type="entry name" value="ARM-like"/>
</dbReference>
<evidence type="ECO:0000313" key="3">
    <source>
        <dbReference type="Proteomes" id="UP000198287"/>
    </source>
</evidence>
<dbReference type="InterPro" id="IPR016024">
    <property type="entry name" value="ARM-type_fold"/>
</dbReference>
<keyword evidence="3" id="KW-1185">Reference proteome</keyword>
<dbReference type="OMA" id="SMIYGYG"/>
<feature type="compositionally biased region" description="Low complexity" evidence="1">
    <location>
        <begin position="130"/>
        <end position="156"/>
    </location>
</feature>
<feature type="compositionally biased region" description="Polar residues" evidence="1">
    <location>
        <begin position="87"/>
        <end position="100"/>
    </location>
</feature>
<feature type="region of interest" description="Disordered" evidence="1">
    <location>
        <begin position="77"/>
        <end position="100"/>
    </location>
</feature>
<feature type="region of interest" description="Disordered" evidence="1">
    <location>
        <begin position="119"/>
        <end position="185"/>
    </location>
</feature>
<dbReference type="Gene3D" id="1.25.10.10">
    <property type="entry name" value="Leucine-rich Repeat Variant"/>
    <property type="match status" value="2"/>
</dbReference>
<dbReference type="AlphaFoldDB" id="A0A226DF75"/>
<feature type="region of interest" description="Disordered" evidence="1">
    <location>
        <begin position="264"/>
        <end position="309"/>
    </location>
</feature>
<name>A0A226DF75_FOLCA</name>
<comment type="caution">
    <text evidence="2">The sequence shown here is derived from an EMBL/GenBank/DDBJ whole genome shotgun (WGS) entry which is preliminary data.</text>
</comment>
<gene>
    <name evidence="2" type="ORF">Fcan01_21446</name>
</gene>
<dbReference type="SUPFAM" id="SSF48371">
    <property type="entry name" value="ARM repeat"/>
    <property type="match status" value="1"/>
</dbReference>
<dbReference type="Proteomes" id="UP000198287">
    <property type="component" value="Unassembled WGS sequence"/>
</dbReference>
<sequence length="905" mass="99537">MEKKGSGSGRSRPFYELPSHVKPCSQIIQETRLQLKYSRRMPAPRDVGVGDVSPLLAKDVNGYDGDDSDVHMRPAAGYGGQVGVRPVNTQRPFTPRDNSASLWGVSARKRPPSAITLSRLSVPIEDSEESTTTWSASSSGSSTSSTLSNTFGSISPSGGGGGRFSSGGRIDRGPEPKSSLGSLSGSLAGIAEGEVDDLVCGDGLNNGRSSVGVGNVEKTRLQMKSLSLQNGEDLISCSLLFYRLVMHLLRGNVKARHSGRGDVVGEAGAKGGGGDSRFVSSRPGLENGHNKRVDMPGRPVDPEEEQQQSQHIHNLELAVNYLSSFVKEYVTSDKPPKAEVISILKKIRQALSTGSSFQDGLTSKLRKQLLELIFKLVERNPNDDNILFWSSFVLLHCNIIGNNLTTLFKMVFKSSKSKGYKDVILDTEYLDVLMKSFSQICPKTQTESMIYGYGTLKFLCGDNSVLNRVIDLDLIPIMALHLKILNCEIELCQEGGRVPEGIFNGTFQLTSILRNVVGESRALIAVVQSGLMDELCTTLPWALGDIDVLTNIVRILSVVSMDGVCCQVMYNNEGFCPTVVRLFKQWYDKDDVMVRTMYCLGNLLANADDMRVNLFEEPDSFPSILKVMLHYLDKSPNSPPSVDILIKTTRVMANWILNPFVGSEICDDPSLSNALFDTLQNGRSSQELVLCVMCALNNTSFYINYTELDSGTMKTAEYLFQNLGSQGLEVREETVKVLGNLTRNADVRLMAAEYMENILLSLDEAQASVELLCATCGVLINVVIEERVKAQFLLHGGLDRVTRVLDRIEDMMVSLITCQVIWNLLISHENQGFDLAECISPSQRMQIKNILVDKLGKVQKSRNEAMSATECDNDHGDSVSCTCYSTFQLIREDFMLVAKDIVDKL</sequence>
<dbReference type="GO" id="GO:0044782">
    <property type="term" value="P:cilium organization"/>
    <property type="evidence" value="ECO:0007669"/>
    <property type="project" value="TreeGrafter"/>
</dbReference>
<dbReference type="STRING" id="158441.A0A226DF75"/>
<organism evidence="2 3">
    <name type="scientific">Folsomia candida</name>
    <name type="common">Springtail</name>
    <dbReference type="NCBI Taxonomy" id="158441"/>
    <lineage>
        <taxon>Eukaryota</taxon>
        <taxon>Metazoa</taxon>
        <taxon>Ecdysozoa</taxon>
        <taxon>Arthropoda</taxon>
        <taxon>Hexapoda</taxon>
        <taxon>Collembola</taxon>
        <taxon>Entomobryomorpha</taxon>
        <taxon>Isotomoidea</taxon>
        <taxon>Isotomidae</taxon>
        <taxon>Proisotominae</taxon>
        <taxon>Folsomia</taxon>
    </lineage>
</organism>
<dbReference type="EMBL" id="LNIX01000021">
    <property type="protein sequence ID" value="OXA43628.1"/>
    <property type="molecule type" value="Genomic_DNA"/>
</dbReference>
<proteinExistence type="predicted"/>
<reference evidence="2 3" key="1">
    <citation type="submission" date="2015-12" db="EMBL/GenBank/DDBJ databases">
        <title>The genome of Folsomia candida.</title>
        <authorList>
            <person name="Faddeeva A."/>
            <person name="Derks M.F."/>
            <person name="Anvar Y."/>
            <person name="Smit S."/>
            <person name="Van Straalen N."/>
            <person name="Roelofs D."/>
        </authorList>
    </citation>
    <scope>NUCLEOTIDE SEQUENCE [LARGE SCALE GENOMIC DNA]</scope>
    <source>
        <strain evidence="2 3">VU population</strain>
        <tissue evidence="2">Whole body</tissue>
    </source>
</reference>
<evidence type="ECO:0000313" key="2">
    <source>
        <dbReference type="EMBL" id="OXA43628.1"/>
    </source>
</evidence>
<dbReference type="OrthoDB" id="247006at2759"/>
<dbReference type="PANTHER" id="PTHR21356:SF1">
    <property type="entry name" value="ARMADILLO REPEAT-CONTAINING PROTEIN 2"/>
    <property type="match status" value="1"/>
</dbReference>
<evidence type="ECO:0000256" key="1">
    <source>
        <dbReference type="SAM" id="MobiDB-lite"/>
    </source>
</evidence>
<dbReference type="PANTHER" id="PTHR21356">
    <property type="entry name" value="ARMADILLO REPEAT CONTAINING 2"/>
    <property type="match status" value="1"/>
</dbReference>
<protein>
    <submittedName>
        <fullName evidence="2">Armadillo repeat-containing protein 2</fullName>
    </submittedName>
</protein>
<dbReference type="InterPro" id="IPR038905">
    <property type="entry name" value="ARMC2"/>
</dbReference>
<accession>A0A226DF75</accession>